<dbReference type="GO" id="GO:0031966">
    <property type="term" value="C:mitochondrial membrane"/>
    <property type="evidence" value="ECO:0007669"/>
    <property type="project" value="UniProtKB-SubCell"/>
</dbReference>
<accession>A0A0S2MS98</accession>
<evidence type="ECO:0000256" key="10">
    <source>
        <dbReference type="ARBA" id="ARBA00023128"/>
    </source>
</evidence>
<evidence type="ECO:0000256" key="4">
    <source>
        <dbReference type="ARBA" id="ARBA00022448"/>
    </source>
</evidence>
<protein>
    <recommendedName>
        <fullName evidence="12">ATP synthase complex subunit 8</fullName>
    </recommendedName>
</protein>
<evidence type="ECO:0000256" key="2">
    <source>
        <dbReference type="ARBA" id="ARBA00008892"/>
    </source>
</evidence>
<reference evidence="14" key="1">
    <citation type="submission" date="2012-06" db="EMBL/GenBank/DDBJ databases">
        <title>Mitogenomics of the Coleoptera under dense taxon sampling.</title>
        <authorList>
            <person name="Timmermans M.J.T.N."/>
            <person name="Lim J."/>
            <person name="Dodsworth S."/>
            <person name="Haran J."/>
            <person name="Ahrens D."/>
            <person name="Bocak L."/>
            <person name="London A."/>
            <person name="Culverwell L."/>
            <person name="Vogler A.P."/>
        </authorList>
    </citation>
    <scope>NUCLEOTIDE SEQUENCE</scope>
</reference>
<dbReference type="AlphaFoldDB" id="A0A0S2MS98"/>
<proteinExistence type="inferred from homology"/>
<evidence type="ECO:0000256" key="12">
    <source>
        <dbReference type="RuleBase" id="RU003661"/>
    </source>
</evidence>
<keyword evidence="4 12" id="KW-0813">Transport</keyword>
<dbReference type="EMBL" id="JX412852">
    <property type="protein sequence ID" value="ALO77600.1"/>
    <property type="molecule type" value="Genomic_DNA"/>
</dbReference>
<evidence type="ECO:0000256" key="11">
    <source>
        <dbReference type="ARBA" id="ARBA00023136"/>
    </source>
</evidence>
<keyword evidence="8 13" id="KW-1133">Transmembrane helix</keyword>
<evidence type="ECO:0000256" key="8">
    <source>
        <dbReference type="ARBA" id="ARBA00022989"/>
    </source>
</evidence>
<gene>
    <name evidence="14" type="primary">atp8</name>
</gene>
<evidence type="ECO:0000256" key="1">
    <source>
        <dbReference type="ARBA" id="ARBA00004304"/>
    </source>
</evidence>
<organism evidence="14">
    <name type="scientific">Hemipeplus sp. HEM01</name>
    <dbReference type="NCBI Taxonomy" id="1205628"/>
    <lineage>
        <taxon>Eukaryota</taxon>
        <taxon>Metazoa</taxon>
        <taxon>Ecdysozoa</taxon>
        <taxon>Arthropoda</taxon>
        <taxon>Hexapoda</taxon>
        <taxon>Insecta</taxon>
        <taxon>Pterygota</taxon>
        <taxon>Neoptera</taxon>
        <taxon>Endopterygota</taxon>
        <taxon>Coleoptera</taxon>
        <taxon>Polyphaga</taxon>
        <taxon>Cucujiformia</taxon>
        <taxon>Mycteridae</taxon>
        <taxon>Hemipeplus</taxon>
    </lineage>
</organism>
<evidence type="ECO:0000256" key="6">
    <source>
        <dbReference type="ARBA" id="ARBA00022692"/>
    </source>
</evidence>
<evidence type="ECO:0000256" key="13">
    <source>
        <dbReference type="SAM" id="Phobius"/>
    </source>
</evidence>
<evidence type="ECO:0000256" key="7">
    <source>
        <dbReference type="ARBA" id="ARBA00022781"/>
    </source>
</evidence>
<geneLocation type="mitochondrion" evidence="14"/>
<comment type="subunit">
    <text evidence="3">F-type ATPases have 2 components, CF(1) - the catalytic core - and CF(0) - the membrane proton channel.</text>
</comment>
<dbReference type="GO" id="GO:0015986">
    <property type="term" value="P:proton motive force-driven ATP synthesis"/>
    <property type="evidence" value="ECO:0007669"/>
    <property type="project" value="InterPro"/>
</dbReference>
<evidence type="ECO:0000256" key="9">
    <source>
        <dbReference type="ARBA" id="ARBA00023065"/>
    </source>
</evidence>
<keyword evidence="5 12" id="KW-0138">CF(0)</keyword>
<keyword evidence="11 13" id="KW-0472">Membrane</keyword>
<dbReference type="InterPro" id="IPR001421">
    <property type="entry name" value="ATP8_metazoa"/>
</dbReference>
<keyword evidence="7 12" id="KW-0375">Hydrogen ion transport</keyword>
<dbReference type="Pfam" id="PF00895">
    <property type="entry name" value="ATP-synt_8"/>
    <property type="match status" value="1"/>
</dbReference>
<name>A0A0S2MS98_9CUCU</name>
<comment type="subcellular location">
    <subcellularLocation>
        <location evidence="1 12">Mitochondrion membrane</location>
        <topology evidence="1 12">Single-pass membrane protein</topology>
    </subcellularLocation>
</comment>
<keyword evidence="6 12" id="KW-0812">Transmembrane</keyword>
<sequence>MPQMAPLNWLTLFIMFILIFISFNIMNYYSFLYFQKSLESTKKIIKINWKW</sequence>
<dbReference type="GO" id="GO:0045259">
    <property type="term" value="C:proton-transporting ATP synthase complex"/>
    <property type="evidence" value="ECO:0007669"/>
    <property type="project" value="UniProtKB-KW"/>
</dbReference>
<feature type="transmembrane region" description="Helical" evidence="13">
    <location>
        <begin position="12"/>
        <end position="34"/>
    </location>
</feature>
<evidence type="ECO:0000313" key="14">
    <source>
        <dbReference type="EMBL" id="ALO77600.1"/>
    </source>
</evidence>
<evidence type="ECO:0000256" key="5">
    <source>
        <dbReference type="ARBA" id="ARBA00022547"/>
    </source>
</evidence>
<dbReference type="GO" id="GO:0015078">
    <property type="term" value="F:proton transmembrane transporter activity"/>
    <property type="evidence" value="ECO:0007669"/>
    <property type="project" value="InterPro"/>
</dbReference>
<keyword evidence="9 12" id="KW-0406">Ion transport</keyword>
<comment type="similarity">
    <text evidence="2 12">Belongs to the ATPase protein 8 family.</text>
</comment>
<evidence type="ECO:0000256" key="3">
    <source>
        <dbReference type="ARBA" id="ARBA00011291"/>
    </source>
</evidence>
<keyword evidence="10 12" id="KW-0496">Mitochondrion</keyword>